<dbReference type="Proteomes" id="UP000002595">
    <property type="component" value="Chromosome"/>
</dbReference>
<evidence type="ECO:0000256" key="1">
    <source>
        <dbReference type="SAM" id="Phobius"/>
    </source>
</evidence>
<dbReference type="eggNOG" id="arCOG07002">
    <property type="taxonomic scope" value="Archaea"/>
</dbReference>
<evidence type="ECO:0000313" key="3">
    <source>
        <dbReference type="Proteomes" id="UP000002595"/>
    </source>
</evidence>
<reference evidence="2" key="1">
    <citation type="submission" date="2006-12" db="EMBL/GenBank/DDBJ databases">
        <title>Complete sequence of Pyrobaculum islandicum DSM 4184.</title>
        <authorList>
            <person name="Copeland A."/>
            <person name="Lucas S."/>
            <person name="Lapidus A."/>
            <person name="Barry K."/>
            <person name="Detter J.C."/>
            <person name="Glavina del Rio T."/>
            <person name="Dalin E."/>
            <person name="Tice H."/>
            <person name="Pitluck S."/>
            <person name="Meincke L."/>
            <person name="Brettin T."/>
            <person name="Bruce D."/>
            <person name="Han C."/>
            <person name="Tapia R."/>
            <person name="Gilna P."/>
            <person name="Schmutz J."/>
            <person name="Larimer F."/>
            <person name="Land M."/>
            <person name="Hauser L."/>
            <person name="Kyrpides N."/>
            <person name="Mikhailova N."/>
            <person name="Cozen A.E."/>
            <person name="Fitz-Gibbon S.T."/>
            <person name="House C.H."/>
            <person name="Saltikov C."/>
            <person name="Lowe T."/>
            <person name="Richardson P."/>
        </authorList>
    </citation>
    <scope>NUCLEOTIDE SEQUENCE [LARGE SCALE GENOMIC DNA]</scope>
    <source>
        <strain evidence="2">DSM 4184</strain>
    </source>
</reference>
<organism evidence="2 3">
    <name type="scientific">Pyrobaculum islandicum (strain DSM 4184 / JCM 9189 / GEO3)</name>
    <dbReference type="NCBI Taxonomy" id="384616"/>
    <lineage>
        <taxon>Archaea</taxon>
        <taxon>Thermoproteota</taxon>
        <taxon>Thermoprotei</taxon>
        <taxon>Thermoproteales</taxon>
        <taxon>Thermoproteaceae</taxon>
        <taxon>Pyrobaculum</taxon>
    </lineage>
</organism>
<gene>
    <name evidence="2" type="ordered locus">Pisl_1058</name>
</gene>
<dbReference type="AlphaFoldDB" id="A1RTE9"/>
<keyword evidence="1" id="KW-0812">Transmembrane</keyword>
<dbReference type="KEGG" id="pis:Pisl_1058"/>
<keyword evidence="3" id="KW-1185">Reference proteome</keyword>
<feature type="transmembrane region" description="Helical" evidence="1">
    <location>
        <begin position="6"/>
        <end position="35"/>
    </location>
</feature>
<keyword evidence="1" id="KW-1133">Transmembrane helix</keyword>
<accession>A1RTE9</accession>
<evidence type="ECO:0000313" key="2">
    <source>
        <dbReference type="EMBL" id="ABL88231.1"/>
    </source>
</evidence>
<dbReference type="EMBL" id="CP000504">
    <property type="protein sequence ID" value="ABL88231.1"/>
    <property type="molecule type" value="Genomic_DNA"/>
</dbReference>
<dbReference type="HOGENOM" id="CLU_208842_0_0_2"/>
<sequence>MFIYMMAIYGAIVLAMGVVGNEAELVVFGLVMLFLGNLHRLGKVLLRAQKHFKANPSSSR</sequence>
<proteinExistence type="predicted"/>
<protein>
    <submittedName>
        <fullName evidence="2">Uncharacterized protein</fullName>
    </submittedName>
</protein>
<keyword evidence="1" id="KW-0472">Membrane</keyword>
<name>A1RTE9_PYRIL</name>